<dbReference type="PANTHER" id="PTHR23028:SF134">
    <property type="entry name" value="PUTATIVE (AFU_ORTHOLOGUE AFUA_4G08520)-RELATED"/>
    <property type="match status" value="1"/>
</dbReference>
<dbReference type="EMBL" id="JANFAV010000001">
    <property type="protein sequence ID" value="MCW6533326.1"/>
    <property type="molecule type" value="Genomic_DNA"/>
</dbReference>
<keyword evidence="1" id="KW-0472">Membrane</keyword>
<feature type="transmembrane region" description="Helical" evidence="1">
    <location>
        <begin position="81"/>
        <end position="100"/>
    </location>
</feature>
<dbReference type="Pfam" id="PF01757">
    <property type="entry name" value="Acyl_transf_3"/>
    <property type="match status" value="1"/>
</dbReference>
<evidence type="ECO:0000313" key="4">
    <source>
        <dbReference type="Proteomes" id="UP001165565"/>
    </source>
</evidence>
<accession>A0AA41Z671</accession>
<evidence type="ECO:0000256" key="1">
    <source>
        <dbReference type="SAM" id="Phobius"/>
    </source>
</evidence>
<dbReference type="InterPro" id="IPR050879">
    <property type="entry name" value="Acyltransferase_3"/>
</dbReference>
<feature type="transmembrane region" description="Helical" evidence="1">
    <location>
        <begin position="191"/>
        <end position="209"/>
    </location>
</feature>
<keyword evidence="3" id="KW-0808">Transferase</keyword>
<keyword evidence="1" id="KW-1133">Transmembrane helix</keyword>
<feature type="transmembrane region" description="Helical" evidence="1">
    <location>
        <begin position="215"/>
        <end position="234"/>
    </location>
</feature>
<keyword evidence="4" id="KW-1185">Reference proteome</keyword>
<organism evidence="3 4">
    <name type="scientific">Sphingomonas lycopersici</name>
    <dbReference type="NCBI Taxonomy" id="2951807"/>
    <lineage>
        <taxon>Bacteria</taxon>
        <taxon>Pseudomonadati</taxon>
        <taxon>Pseudomonadota</taxon>
        <taxon>Alphaproteobacteria</taxon>
        <taxon>Sphingomonadales</taxon>
        <taxon>Sphingomonadaceae</taxon>
        <taxon>Sphingomonas</taxon>
    </lineage>
</organism>
<dbReference type="PANTHER" id="PTHR23028">
    <property type="entry name" value="ACETYLTRANSFERASE"/>
    <property type="match status" value="1"/>
</dbReference>
<sequence>MHSIAIMHWCSIKIAANPAVDFFFCLSGFVLSFSYDDRLRTMGPGRFMLKRVIRLYPMIFLATLMALAAAAVAGTWNADRWMQFGLGLLLVPTFATAAVFPLNPPVWSLFFEMAASLGFDIEARRLPLKLAAAGVVTGGLVLDVCILLAGHVGTFGFGGTSFWLGLLRVGYSFGLGVLIHRSGLHLRGPRLPRWILTIVLLVTLALSIESGISDAIVVVIVMPVLVWLGGRALSDPLDRFWEWAGRLSYPLYLVHWPVMIASATLLGGSAVAAFVAIVLAVAVAWLALVLFDEPLRAWLANRARRRRKGEALARQDL</sequence>
<feature type="domain" description="Acyltransferase 3" evidence="2">
    <location>
        <begin position="14"/>
        <end position="287"/>
    </location>
</feature>
<evidence type="ECO:0000313" key="3">
    <source>
        <dbReference type="EMBL" id="MCW6533326.1"/>
    </source>
</evidence>
<proteinExistence type="predicted"/>
<dbReference type="GO" id="GO:0016747">
    <property type="term" value="F:acyltransferase activity, transferring groups other than amino-acyl groups"/>
    <property type="evidence" value="ECO:0007669"/>
    <property type="project" value="InterPro"/>
</dbReference>
<comment type="caution">
    <text evidence="3">The sequence shown here is derived from an EMBL/GenBank/DDBJ whole genome shotgun (WGS) entry which is preliminary data.</text>
</comment>
<feature type="transmembrane region" description="Helical" evidence="1">
    <location>
        <begin position="271"/>
        <end position="291"/>
    </location>
</feature>
<feature type="transmembrane region" description="Helical" evidence="1">
    <location>
        <begin position="55"/>
        <end position="74"/>
    </location>
</feature>
<gene>
    <name evidence="3" type="ORF">NEE01_00870</name>
</gene>
<keyword evidence="1" id="KW-0812">Transmembrane</keyword>
<reference evidence="3" key="1">
    <citation type="submission" date="2022-06" db="EMBL/GenBank/DDBJ databases">
        <title>Sphingomonas sp. nov. isolated from rhizosphere soil of tomato.</title>
        <authorList>
            <person name="Dong H."/>
            <person name="Gao R."/>
        </authorList>
    </citation>
    <scope>NUCLEOTIDE SEQUENCE</scope>
    <source>
        <strain evidence="3">MMSM24</strain>
    </source>
</reference>
<evidence type="ECO:0000259" key="2">
    <source>
        <dbReference type="Pfam" id="PF01757"/>
    </source>
</evidence>
<keyword evidence="3" id="KW-0012">Acyltransferase</keyword>
<feature type="transmembrane region" description="Helical" evidence="1">
    <location>
        <begin position="162"/>
        <end position="179"/>
    </location>
</feature>
<name>A0AA41Z671_9SPHN</name>
<dbReference type="Proteomes" id="UP001165565">
    <property type="component" value="Unassembled WGS sequence"/>
</dbReference>
<protein>
    <submittedName>
        <fullName evidence="3">Acyltransferase</fullName>
    </submittedName>
</protein>
<feature type="transmembrane region" description="Helical" evidence="1">
    <location>
        <begin position="130"/>
        <end position="150"/>
    </location>
</feature>
<feature type="transmembrane region" description="Helical" evidence="1">
    <location>
        <begin position="246"/>
        <end position="265"/>
    </location>
</feature>
<feature type="transmembrane region" description="Helical" evidence="1">
    <location>
        <begin position="12"/>
        <end position="35"/>
    </location>
</feature>
<dbReference type="AlphaFoldDB" id="A0AA41Z671"/>
<dbReference type="InterPro" id="IPR002656">
    <property type="entry name" value="Acyl_transf_3_dom"/>
</dbReference>